<dbReference type="EMBL" id="JACSOD020000449">
    <property type="protein sequence ID" value="MBM6498704.1"/>
    <property type="molecule type" value="Genomic_DNA"/>
</dbReference>
<name>A0ABS2CVU9_9FLAO</name>
<gene>
    <name evidence="1" type="ORF">H9X54_005235</name>
</gene>
<keyword evidence="2" id="KW-1185">Reference proteome</keyword>
<proteinExistence type="predicted"/>
<dbReference type="RefSeq" id="WP_187658266.1">
    <property type="nucleotide sequence ID" value="NZ_JACSOD020000449.1"/>
</dbReference>
<comment type="caution">
    <text evidence="1">The sequence shown here is derived from an EMBL/GenBank/DDBJ whole genome shotgun (WGS) entry which is preliminary data.</text>
</comment>
<evidence type="ECO:0000313" key="2">
    <source>
        <dbReference type="Proteomes" id="UP000759529"/>
    </source>
</evidence>
<accession>A0ABS2CVU9</accession>
<sequence length="69" mass="8042">MKYTLKIIFGKEQVSKIYNNETLTDDELRHNIKEYSFNSEAEKIAFINGINEAIGWTECCIPELELREG</sequence>
<evidence type="ECO:0000313" key="1">
    <source>
        <dbReference type="EMBL" id="MBM6498704.1"/>
    </source>
</evidence>
<dbReference type="Proteomes" id="UP000759529">
    <property type="component" value="Unassembled WGS sequence"/>
</dbReference>
<organism evidence="1 2">
    <name type="scientific">Flavobacterium macrobrachii</name>
    <dbReference type="NCBI Taxonomy" id="591204"/>
    <lineage>
        <taxon>Bacteria</taxon>
        <taxon>Pseudomonadati</taxon>
        <taxon>Bacteroidota</taxon>
        <taxon>Flavobacteriia</taxon>
        <taxon>Flavobacteriales</taxon>
        <taxon>Flavobacteriaceae</taxon>
        <taxon>Flavobacterium</taxon>
    </lineage>
</organism>
<reference evidence="1 2" key="1">
    <citation type="submission" date="2021-02" db="EMBL/GenBank/DDBJ databases">
        <authorList>
            <person name="Jung H.S."/>
            <person name="Chun B.H."/>
            <person name="Jeon C.O."/>
        </authorList>
    </citation>
    <scope>NUCLEOTIDE SEQUENCE [LARGE SCALE GENOMIC DNA]</scope>
    <source>
        <strain evidence="1 2">LMG 25203</strain>
    </source>
</reference>
<protein>
    <submittedName>
        <fullName evidence="1">Uncharacterized protein</fullName>
    </submittedName>
</protein>